<dbReference type="Proteomes" id="UP001149142">
    <property type="component" value="Unassembled WGS sequence"/>
</dbReference>
<evidence type="ECO:0000256" key="1">
    <source>
        <dbReference type="SAM" id="SignalP"/>
    </source>
</evidence>
<evidence type="ECO:0000313" key="3">
    <source>
        <dbReference type="Proteomes" id="UP001149142"/>
    </source>
</evidence>
<comment type="caution">
    <text evidence="2">The sequence shown here is derived from an EMBL/GenBank/DDBJ whole genome shotgun (WGS) entry which is preliminary data.</text>
</comment>
<gene>
    <name evidence="2" type="ORF">OOZ35_11325</name>
</gene>
<feature type="signal peptide" evidence="1">
    <location>
        <begin position="1"/>
        <end position="18"/>
    </location>
</feature>
<feature type="chain" id="PRO_5047098015" evidence="1">
    <location>
        <begin position="19"/>
        <end position="117"/>
    </location>
</feature>
<evidence type="ECO:0000313" key="2">
    <source>
        <dbReference type="EMBL" id="MDA0178084.1"/>
    </source>
</evidence>
<dbReference type="EMBL" id="JAPFGC010000002">
    <property type="protein sequence ID" value="MDA0178084.1"/>
    <property type="molecule type" value="Genomic_DNA"/>
</dbReference>
<keyword evidence="1" id="KW-0732">Signal</keyword>
<organism evidence="2 3">
    <name type="scientific">Mesoflavibacter profundi</name>
    <dbReference type="NCBI Taxonomy" id="2708110"/>
    <lineage>
        <taxon>Bacteria</taxon>
        <taxon>Pseudomonadati</taxon>
        <taxon>Bacteroidota</taxon>
        <taxon>Flavobacteriia</taxon>
        <taxon>Flavobacteriales</taxon>
        <taxon>Flavobacteriaceae</taxon>
        <taxon>Mesoflavibacter</taxon>
    </lineage>
</organism>
<reference evidence="2" key="1">
    <citation type="submission" date="2022-11" db="EMBL/GenBank/DDBJ databases">
        <title>Refractory cell wall polysaccharides provide important carbon source for microbial heterotrophs in the hadal ocean.</title>
        <authorList>
            <person name="Zhu X."/>
        </authorList>
    </citation>
    <scope>NUCLEOTIDE SEQUENCE</scope>
    <source>
        <strain evidence="2">MTRN7</strain>
    </source>
</reference>
<dbReference type="RefSeq" id="WP_270005656.1">
    <property type="nucleotide sequence ID" value="NZ_CAXQEU010000122.1"/>
</dbReference>
<name>A0ABT4S200_9FLAO</name>
<accession>A0ABT4S200</accession>
<proteinExistence type="predicted"/>
<keyword evidence="3" id="KW-1185">Reference proteome</keyword>
<protein>
    <submittedName>
        <fullName evidence="2">Uncharacterized protein</fullName>
    </submittedName>
</protein>
<sequence length="117" mass="13236">MKKYLHLLLILSVTISFAATKTHRFSDQSAFVSSKQDTVTAPVKYLTVANTTDPIVINFLDVDISNYPSNFKDNLYGNLDALTAYFTTTCLIKFYNLNAILLCFNKSDIAYPFHTHL</sequence>